<dbReference type="AlphaFoldDB" id="A0A8H4INL1"/>
<evidence type="ECO:0000313" key="3">
    <source>
        <dbReference type="Proteomes" id="UP000572817"/>
    </source>
</evidence>
<feature type="compositionally biased region" description="Polar residues" evidence="1">
    <location>
        <begin position="243"/>
        <end position="258"/>
    </location>
</feature>
<evidence type="ECO:0000313" key="2">
    <source>
        <dbReference type="EMBL" id="KAF4304455.1"/>
    </source>
</evidence>
<proteinExistence type="predicted"/>
<feature type="compositionally biased region" description="Polar residues" evidence="1">
    <location>
        <begin position="743"/>
        <end position="752"/>
    </location>
</feature>
<feature type="compositionally biased region" description="Basic and acidic residues" evidence="1">
    <location>
        <begin position="620"/>
        <end position="629"/>
    </location>
</feature>
<comment type="caution">
    <text evidence="2">The sequence shown here is derived from an EMBL/GenBank/DDBJ whole genome shotgun (WGS) entry which is preliminary data.</text>
</comment>
<feature type="compositionally biased region" description="Low complexity" evidence="1">
    <location>
        <begin position="753"/>
        <end position="766"/>
    </location>
</feature>
<feature type="compositionally biased region" description="Acidic residues" evidence="1">
    <location>
        <begin position="1089"/>
        <end position="1102"/>
    </location>
</feature>
<feature type="compositionally biased region" description="Polar residues" evidence="1">
    <location>
        <begin position="183"/>
        <end position="196"/>
    </location>
</feature>
<gene>
    <name evidence="2" type="ORF">GTA08_BOTSDO08092</name>
</gene>
<feature type="region of interest" description="Disordered" evidence="1">
    <location>
        <begin position="1"/>
        <end position="271"/>
    </location>
</feature>
<dbReference type="OrthoDB" id="10667995at2759"/>
<sequence length="1181" mass="126371">MSDNSAATPAPAATRKRTRANSTAESEASAPKRQRKTAKAKAQEAANDQSEDVADMNADEHKTPAAAKKKRATATRPKKTAASKVTTTNQDTAQSEETIPTNADGSANMDPERTKTPARAIKKATKAVRGKRAATPKITSTTEASETQTENANVTGADPEALQTPAPKKGVGRGRKTPAPNKTAATINLQAESISTGADAIAAPTPATKKRGRAKKAPDSEVPVASLTTAVKQEDADAPDANPTPNSTDDGQAGNASSAVAPPEKTDKKCSTCHKVLPLSQFEKQYKNKVSSLANCAPCREKKAAWSRAGRSAKANIADTDVAQSGETAAGDVDVAPPATPAPKKVNTGKTPKRATARKNAAPDTPLPQREGSVEAVPAATPAPKGRRKPKTTKQPATPKPAAAIASASRSKSEDITSASTRASAAPEEVPKEHTPAKTRSTFGGKGPAALSTIKEQAEATVDDVTASTTLEGSPEERAVRPTVGGKGLSYVPTSVLEQEETDVSANDTPAPLETLRRTWGEKGPVPPEITAQYENDADDEHNAHSEDDADDESDDEDAAANPPATPATATRVQPPRSAKRPMRSTRAGTPEPTTPAPAQKDPATKRPLATILEDENEEPAAKRQRANEEAAASNAAAGDYVDGSNLTALLQKGPDAKRKPIAPRKRPANMAAHFNAPAGGQDTGASAGIGQPAATPVAQIASDATITAAGEDSDNKRVRSDNAVLSDEEPIGKRAKLVHPQPQHSQATQSVSTSREAATNNTTAEETSEVPVPGMQPTDQQQTGARPVTTGQLGGKSIPKNTAMFSISNSDMEDQFVVDPEKAVVAHKSTVFLRHYHNDGKTEEWYNVPFPLRKLVRRSLRVARQFGLNGQASVEQNPITLPRFICDKTVMDYSRYILARSNYLWHDDDWTPDSLLQLYLLAMWMEDPDCCDVALSTLIRLLRSKSAEEILFSLDIGYIVDRVYDFQQLPDGIEHSNVKKLARYPPVFNFFVDILAAPEHAAQMLEQLKAEANMEGEFAKDAAAKCEKRADGDKTEPLYLGKERLWCAKYHFCDRLCNVCPAEWGLDKMEQTGMPETRKIPAYGEPFADSDDEGDDVEVQEMETSGGNDNTEENEYSEGDAGSEENDGDDESEDVESDEEETDYTSQLTERPSIYWQTNFSDTDSGGDTDESSDADTEEL</sequence>
<feature type="compositionally biased region" description="Basic residues" evidence="1">
    <location>
        <begin position="120"/>
        <end position="134"/>
    </location>
</feature>
<feature type="compositionally biased region" description="Polar residues" evidence="1">
    <location>
        <begin position="1145"/>
        <end position="1161"/>
    </location>
</feature>
<reference evidence="2" key="1">
    <citation type="submission" date="2020-04" db="EMBL/GenBank/DDBJ databases">
        <title>Genome Assembly and Annotation of Botryosphaeria dothidea sdau 11-99, a Latent Pathogen of Apple Fruit Ring Rot in China.</title>
        <authorList>
            <person name="Yu C."/>
            <person name="Diao Y."/>
            <person name="Lu Q."/>
            <person name="Zhao J."/>
            <person name="Cui S."/>
            <person name="Peng C."/>
            <person name="He B."/>
            <person name="Liu H."/>
        </authorList>
    </citation>
    <scope>NUCLEOTIDE SEQUENCE [LARGE SCALE GENOMIC DNA]</scope>
    <source>
        <strain evidence="2">Sdau11-99</strain>
    </source>
</reference>
<feature type="region of interest" description="Disordered" evidence="1">
    <location>
        <begin position="652"/>
        <end position="691"/>
    </location>
</feature>
<feature type="compositionally biased region" description="Low complexity" evidence="1">
    <location>
        <begin position="328"/>
        <end position="337"/>
    </location>
</feature>
<feature type="region of interest" description="Disordered" evidence="1">
    <location>
        <begin position="1077"/>
        <end position="1181"/>
    </location>
</feature>
<feature type="compositionally biased region" description="Low complexity" evidence="1">
    <location>
        <begin position="139"/>
        <end position="153"/>
    </location>
</feature>
<organism evidence="2 3">
    <name type="scientific">Botryosphaeria dothidea</name>
    <dbReference type="NCBI Taxonomy" id="55169"/>
    <lineage>
        <taxon>Eukaryota</taxon>
        <taxon>Fungi</taxon>
        <taxon>Dikarya</taxon>
        <taxon>Ascomycota</taxon>
        <taxon>Pezizomycotina</taxon>
        <taxon>Dothideomycetes</taxon>
        <taxon>Dothideomycetes incertae sedis</taxon>
        <taxon>Botryosphaeriales</taxon>
        <taxon>Botryosphaeriaceae</taxon>
        <taxon>Botryosphaeria</taxon>
    </lineage>
</organism>
<protein>
    <submittedName>
        <fullName evidence="2">Uncharacterized protein</fullName>
    </submittedName>
</protein>
<feature type="compositionally biased region" description="Low complexity" evidence="1">
    <location>
        <begin position="393"/>
        <end position="410"/>
    </location>
</feature>
<accession>A0A8H4INL1</accession>
<feature type="compositionally biased region" description="Acidic residues" evidence="1">
    <location>
        <begin position="1166"/>
        <end position="1181"/>
    </location>
</feature>
<feature type="compositionally biased region" description="Basic residues" evidence="1">
    <location>
        <begin position="67"/>
        <end position="81"/>
    </location>
</feature>
<feature type="compositionally biased region" description="Low complexity" evidence="1">
    <location>
        <begin position="560"/>
        <end position="570"/>
    </location>
</feature>
<feature type="region of interest" description="Disordered" evidence="1">
    <location>
        <begin position="708"/>
        <end position="803"/>
    </location>
</feature>
<feature type="compositionally biased region" description="Low complexity" evidence="1">
    <location>
        <begin position="1"/>
        <end position="13"/>
    </location>
</feature>
<dbReference type="Proteomes" id="UP000572817">
    <property type="component" value="Unassembled WGS sequence"/>
</dbReference>
<feature type="compositionally biased region" description="Polar residues" evidence="1">
    <location>
        <begin position="83"/>
        <end position="105"/>
    </location>
</feature>
<feature type="compositionally biased region" description="Acidic residues" evidence="1">
    <location>
        <begin position="548"/>
        <end position="559"/>
    </location>
</feature>
<feature type="compositionally biased region" description="Acidic residues" evidence="1">
    <location>
        <begin position="1111"/>
        <end position="1144"/>
    </location>
</feature>
<feature type="region of interest" description="Disordered" evidence="1">
    <location>
        <begin position="293"/>
        <end position="639"/>
    </location>
</feature>
<name>A0A8H4INL1_9PEZI</name>
<dbReference type="EMBL" id="WWBZ02000051">
    <property type="protein sequence ID" value="KAF4304455.1"/>
    <property type="molecule type" value="Genomic_DNA"/>
</dbReference>
<evidence type="ECO:0000256" key="1">
    <source>
        <dbReference type="SAM" id="MobiDB-lite"/>
    </source>
</evidence>
<keyword evidence="3" id="KW-1185">Reference proteome</keyword>